<dbReference type="Proteomes" id="UP001055879">
    <property type="component" value="Linkage Group LG04"/>
</dbReference>
<sequence length="156" mass="18313">MGSRSPPRQWNEPHLSQSKSKSRQSDLRSLKLPKPTPHDLNRKAKGDATPRSRRFLNFLQRFPRNIKMFQSTILLKLNTRTLELDEDLRTSLYDLLSRRLDCFGGSRFQTFESKRSPPLSSVGFIFISTCIHLQLQALNLFRSLTRRVYQVCYLNR</sequence>
<reference evidence="2" key="1">
    <citation type="journal article" date="2022" name="Mol. Ecol. Resour.">
        <title>The genomes of chicory, endive, great burdock and yacon provide insights into Asteraceae palaeo-polyploidization history and plant inulin production.</title>
        <authorList>
            <person name="Fan W."/>
            <person name="Wang S."/>
            <person name="Wang H."/>
            <person name="Wang A."/>
            <person name="Jiang F."/>
            <person name="Liu H."/>
            <person name="Zhao H."/>
            <person name="Xu D."/>
            <person name="Zhang Y."/>
        </authorList>
    </citation>
    <scope>NUCLEOTIDE SEQUENCE [LARGE SCALE GENOMIC DNA]</scope>
    <source>
        <strain evidence="2">cv. Niubang</strain>
    </source>
</reference>
<evidence type="ECO:0000313" key="2">
    <source>
        <dbReference type="Proteomes" id="UP001055879"/>
    </source>
</evidence>
<organism evidence="1 2">
    <name type="scientific">Arctium lappa</name>
    <name type="common">Greater burdock</name>
    <name type="synonym">Lappa major</name>
    <dbReference type="NCBI Taxonomy" id="4217"/>
    <lineage>
        <taxon>Eukaryota</taxon>
        <taxon>Viridiplantae</taxon>
        <taxon>Streptophyta</taxon>
        <taxon>Embryophyta</taxon>
        <taxon>Tracheophyta</taxon>
        <taxon>Spermatophyta</taxon>
        <taxon>Magnoliopsida</taxon>
        <taxon>eudicotyledons</taxon>
        <taxon>Gunneridae</taxon>
        <taxon>Pentapetalae</taxon>
        <taxon>asterids</taxon>
        <taxon>campanulids</taxon>
        <taxon>Asterales</taxon>
        <taxon>Asteraceae</taxon>
        <taxon>Carduoideae</taxon>
        <taxon>Cardueae</taxon>
        <taxon>Arctiinae</taxon>
        <taxon>Arctium</taxon>
    </lineage>
</organism>
<evidence type="ECO:0000313" key="1">
    <source>
        <dbReference type="EMBL" id="KAI3735331.1"/>
    </source>
</evidence>
<gene>
    <name evidence="1" type="ORF">L6452_14826</name>
</gene>
<proteinExistence type="predicted"/>
<dbReference type="EMBL" id="CM042050">
    <property type="protein sequence ID" value="KAI3735331.1"/>
    <property type="molecule type" value="Genomic_DNA"/>
</dbReference>
<keyword evidence="2" id="KW-1185">Reference proteome</keyword>
<name>A0ACB9CM33_ARCLA</name>
<accession>A0ACB9CM33</accession>
<protein>
    <submittedName>
        <fullName evidence="1">Uncharacterized protein</fullName>
    </submittedName>
</protein>
<comment type="caution">
    <text evidence="1">The sequence shown here is derived from an EMBL/GenBank/DDBJ whole genome shotgun (WGS) entry which is preliminary data.</text>
</comment>
<reference evidence="1 2" key="2">
    <citation type="journal article" date="2022" name="Mol. Ecol. Resour.">
        <title>The genomes of chicory, endive, great burdock and yacon provide insights into Asteraceae paleo-polyploidization history and plant inulin production.</title>
        <authorList>
            <person name="Fan W."/>
            <person name="Wang S."/>
            <person name="Wang H."/>
            <person name="Wang A."/>
            <person name="Jiang F."/>
            <person name="Liu H."/>
            <person name="Zhao H."/>
            <person name="Xu D."/>
            <person name="Zhang Y."/>
        </authorList>
    </citation>
    <scope>NUCLEOTIDE SEQUENCE [LARGE SCALE GENOMIC DNA]</scope>
    <source>
        <strain evidence="2">cv. Niubang</strain>
    </source>
</reference>